<evidence type="ECO:0000313" key="2">
    <source>
        <dbReference type="WBParaSite" id="TCNE_0000413601-mRNA-1"/>
    </source>
</evidence>
<reference evidence="2" key="1">
    <citation type="submission" date="2016-06" db="UniProtKB">
        <authorList>
            <consortium name="WormBaseParasite"/>
        </authorList>
    </citation>
    <scope>IDENTIFICATION</scope>
</reference>
<dbReference type="Proteomes" id="UP000050794">
    <property type="component" value="Unassembled WGS sequence"/>
</dbReference>
<accession>A0A183U6L6</accession>
<protein>
    <submittedName>
        <fullName evidence="2">Cytochrome P450</fullName>
    </submittedName>
</protein>
<organism evidence="1 2">
    <name type="scientific">Toxocara canis</name>
    <name type="common">Canine roundworm</name>
    <dbReference type="NCBI Taxonomy" id="6265"/>
    <lineage>
        <taxon>Eukaryota</taxon>
        <taxon>Metazoa</taxon>
        <taxon>Ecdysozoa</taxon>
        <taxon>Nematoda</taxon>
        <taxon>Chromadorea</taxon>
        <taxon>Rhabditida</taxon>
        <taxon>Spirurina</taxon>
        <taxon>Ascaridomorpha</taxon>
        <taxon>Ascaridoidea</taxon>
        <taxon>Toxocaridae</taxon>
        <taxon>Toxocara</taxon>
    </lineage>
</organism>
<sequence length="128" mass="14363">LNFGRKDSARKYGPPMIKLNINSTIISADYRPQIDVLYIYTEGRTYLLRGASTNLGELEETAADRIRLIASTAWWCMRLSKMPHFKCGATTWDAISRQHSQHVRPTSNLLAVISPSATKQKAQISAPN</sequence>
<proteinExistence type="predicted"/>
<evidence type="ECO:0000313" key="1">
    <source>
        <dbReference type="Proteomes" id="UP000050794"/>
    </source>
</evidence>
<dbReference type="AlphaFoldDB" id="A0A183U6L6"/>
<keyword evidence="1" id="KW-1185">Reference proteome</keyword>
<name>A0A183U6L6_TOXCA</name>
<dbReference type="WBParaSite" id="TCNE_0000413601-mRNA-1">
    <property type="protein sequence ID" value="TCNE_0000413601-mRNA-1"/>
    <property type="gene ID" value="TCNE_0000413601"/>
</dbReference>